<comment type="caution">
    <text evidence="1">The sequence shown here is derived from an EMBL/GenBank/DDBJ whole genome shotgun (WGS) entry which is preliminary data.</text>
</comment>
<name>A0A4Z1SP56_GIAMU</name>
<gene>
    <name evidence="1" type="ORF">GMRT_13760</name>
</gene>
<proteinExistence type="predicted"/>
<dbReference type="EMBL" id="VDLU01000005">
    <property type="protein sequence ID" value="TNJ26645.1"/>
    <property type="molecule type" value="Genomic_DNA"/>
</dbReference>
<dbReference type="Proteomes" id="UP000315496">
    <property type="component" value="Chromosome 5"/>
</dbReference>
<organism evidence="1 2">
    <name type="scientific">Giardia muris</name>
    <dbReference type="NCBI Taxonomy" id="5742"/>
    <lineage>
        <taxon>Eukaryota</taxon>
        <taxon>Metamonada</taxon>
        <taxon>Diplomonadida</taxon>
        <taxon>Hexamitidae</taxon>
        <taxon>Giardiinae</taxon>
        <taxon>Giardia</taxon>
    </lineage>
</organism>
<dbReference type="InterPro" id="IPR015947">
    <property type="entry name" value="PUA-like_sf"/>
</dbReference>
<reference evidence="1 2" key="1">
    <citation type="submission" date="2019-05" db="EMBL/GenBank/DDBJ databases">
        <title>The compact genome of Giardia muris reveals important steps in the evolution of intestinal protozoan parasites.</title>
        <authorList>
            <person name="Xu F."/>
            <person name="Jimenez-Gonzalez A."/>
            <person name="Einarsson E."/>
            <person name="Astvaldsson A."/>
            <person name="Peirasmaki D."/>
            <person name="Eckmann L."/>
            <person name="Andersson J.O."/>
            <person name="Svard S.G."/>
            <person name="Jerlstrom-Hultqvist J."/>
        </authorList>
    </citation>
    <scope>NUCLEOTIDE SEQUENCE [LARGE SCALE GENOMIC DNA]</scope>
    <source>
        <strain evidence="1 2">Roberts-Thomson</strain>
    </source>
</reference>
<evidence type="ECO:0000313" key="1">
    <source>
        <dbReference type="EMBL" id="TNJ26645.1"/>
    </source>
</evidence>
<sequence>MFSNNEVSPSQALSKSLVRTELLASLQQRPFYVLKLNAYELRLEDLATGPVELQRPRKPAEYDILRDVAEGDRALLIHTSPQARAGAVGLVEFVGSCTQGFDEVENRRTVTIPIGLVRPLARRIRISELRTQAKELDVYCLGTDYRLFIGKITEAQYNGLLSSE</sequence>
<dbReference type="VEuPathDB" id="GiardiaDB:GMRT_13760"/>
<dbReference type="Gene3D" id="3.10.590.10">
    <property type="entry name" value="ph1033 like domains"/>
    <property type="match status" value="1"/>
</dbReference>
<keyword evidence="2" id="KW-1185">Reference proteome</keyword>
<dbReference type="SUPFAM" id="SSF88697">
    <property type="entry name" value="PUA domain-like"/>
    <property type="match status" value="1"/>
</dbReference>
<accession>A0A4Z1SP56</accession>
<protein>
    <submittedName>
        <fullName evidence="1">EVE domain-containing protein</fullName>
    </submittedName>
</protein>
<evidence type="ECO:0000313" key="2">
    <source>
        <dbReference type="Proteomes" id="UP000315496"/>
    </source>
</evidence>
<dbReference type="AlphaFoldDB" id="A0A4Z1SP56"/>